<dbReference type="EMBL" id="JABXIY010000023">
    <property type="protein sequence ID" value="NVK97016.1"/>
    <property type="molecule type" value="Genomic_DNA"/>
</dbReference>
<gene>
    <name evidence="1" type="ORF">HW564_08825</name>
</gene>
<dbReference type="AlphaFoldDB" id="A0A850LG65"/>
<comment type="caution">
    <text evidence="1">The sequence shown here is derived from an EMBL/GenBank/DDBJ whole genome shotgun (WGS) entry which is preliminary data.</text>
</comment>
<proteinExistence type="predicted"/>
<evidence type="ECO:0000313" key="1">
    <source>
        <dbReference type="EMBL" id="NVK97016.1"/>
    </source>
</evidence>
<evidence type="ECO:0000313" key="2">
    <source>
        <dbReference type="Proteomes" id="UP000565723"/>
    </source>
</evidence>
<sequence>MRDEACCDFDFVLGDWKVRHRRLTVRLAGSDQWEEFDGTSSTRPVLGGNGNIEDNWIDFPGGAYRAVAFRSFDKASGQWAIWWLDQRNPHHLDVPVVGRFENGVGTFLSDDSFEGKPIKVRFIWLRQDADSCRWEQAFSTDGGASWETNWTMQFSRAAQVRPQA</sequence>
<protein>
    <submittedName>
        <fullName evidence="1">DUF1579 domain-containing protein</fullName>
    </submittedName>
</protein>
<accession>A0A850LG65</accession>
<organism evidence="1 2">
    <name type="scientific">Ruegeria pomeroyi</name>
    <dbReference type="NCBI Taxonomy" id="89184"/>
    <lineage>
        <taxon>Bacteria</taxon>
        <taxon>Pseudomonadati</taxon>
        <taxon>Pseudomonadota</taxon>
        <taxon>Alphaproteobacteria</taxon>
        <taxon>Rhodobacterales</taxon>
        <taxon>Roseobacteraceae</taxon>
        <taxon>Ruegeria</taxon>
    </lineage>
</organism>
<name>A0A850LG65_9RHOB</name>
<dbReference type="OMA" id="CRWEQAF"/>
<reference evidence="1 2" key="1">
    <citation type="journal article" date="2020" name="Proc. Natl. Acad. Sci. U.S.A.">
        <title>Ecological drivers of bacterial community assembly in synthetic phycospheres.</title>
        <authorList>
            <person name="Fu H."/>
            <person name="Uchimiya M."/>
            <person name="Gore J."/>
            <person name="Moran M.A."/>
        </authorList>
    </citation>
    <scope>NUCLEOTIDE SEQUENCE [LARGE SCALE GENOMIC DNA]</scope>
    <source>
        <strain evidence="1">HF-Din03</strain>
    </source>
</reference>
<dbReference type="Proteomes" id="UP000565723">
    <property type="component" value="Unassembled WGS sequence"/>
</dbReference>